<dbReference type="SUPFAM" id="SSF47113">
    <property type="entry name" value="Histone-fold"/>
    <property type="match status" value="1"/>
</dbReference>
<dbReference type="GO" id="GO:0006261">
    <property type="term" value="P:DNA-templated DNA replication"/>
    <property type="evidence" value="ECO:0007669"/>
    <property type="project" value="TreeGrafter"/>
</dbReference>
<dbReference type="InterPro" id="IPR009072">
    <property type="entry name" value="Histone-fold"/>
</dbReference>
<evidence type="ECO:0000313" key="5">
    <source>
        <dbReference type="EMBL" id="KAF9454821.1"/>
    </source>
</evidence>
<evidence type="ECO:0000313" key="6">
    <source>
        <dbReference type="Proteomes" id="UP000807342"/>
    </source>
</evidence>
<evidence type="ECO:0000256" key="3">
    <source>
        <dbReference type="SAM" id="MobiDB-lite"/>
    </source>
</evidence>
<name>A0A9P6C779_9AGAR</name>
<accession>A0A9P6C779</accession>
<organism evidence="5 6">
    <name type="scientific">Macrolepiota fuliginosa MF-IS2</name>
    <dbReference type="NCBI Taxonomy" id="1400762"/>
    <lineage>
        <taxon>Eukaryota</taxon>
        <taxon>Fungi</taxon>
        <taxon>Dikarya</taxon>
        <taxon>Basidiomycota</taxon>
        <taxon>Agaricomycotina</taxon>
        <taxon>Agaricomycetes</taxon>
        <taxon>Agaricomycetidae</taxon>
        <taxon>Agaricales</taxon>
        <taxon>Agaricineae</taxon>
        <taxon>Agaricaceae</taxon>
        <taxon>Macrolepiota</taxon>
    </lineage>
</organism>
<dbReference type="PANTHER" id="PTHR10252">
    <property type="entry name" value="HISTONE-LIKE TRANSCRIPTION FACTOR CCAAT-RELATED"/>
    <property type="match status" value="1"/>
</dbReference>
<evidence type="ECO:0000259" key="4">
    <source>
        <dbReference type="Pfam" id="PF00808"/>
    </source>
</evidence>
<sequence length="166" mass="18350">MSAQSEFMEADEFGQDAEENELEEEEVIEEPVEGEAEAEVEAEAEAEEELGAEEDDEEEENPPGDDQPAGEAASVKKKRERREPVPLNREPGKSLLPFSRVQKIIKADKDIPLVAKDAVFVISLATEAFISELAQAAQRVAEREKRATVQHKDIGVYSLVGVLPVY</sequence>
<comment type="caution">
    <text evidence="5">The sequence shown here is derived from an EMBL/GenBank/DDBJ whole genome shotgun (WGS) entry which is preliminary data.</text>
</comment>
<protein>
    <recommendedName>
        <fullName evidence="4">Transcription factor CBF/NF-Y/archaeal histone domain-containing protein</fullName>
    </recommendedName>
</protein>
<feature type="compositionally biased region" description="Acidic residues" evidence="3">
    <location>
        <begin position="8"/>
        <end position="63"/>
    </location>
</feature>
<feature type="region of interest" description="Disordered" evidence="3">
    <location>
        <begin position="1"/>
        <end position="93"/>
    </location>
</feature>
<gene>
    <name evidence="5" type="ORF">P691DRAFT_201484</name>
</gene>
<dbReference type="GO" id="GO:0008623">
    <property type="term" value="C:CHRAC"/>
    <property type="evidence" value="ECO:0007669"/>
    <property type="project" value="TreeGrafter"/>
</dbReference>
<dbReference type="GO" id="GO:0046982">
    <property type="term" value="F:protein heterodimerization activity"/>
    <property type="evidence" value="ECO:0007669"/>
    <property type="project" value="InterPro"/>
</dbReference>
<dbReference type="EMBL" id="MU151052">
    <property type="protein sequence ID" value="KAF9454821.1"/>
    <property type="molecule type" value="Genomic_DNA"/>
</dbReference>
<proteinExistence type="predicted"/>
<dbReference type="Pfam" id="PF00808">
    <property type="entry name" value="CBFD_NFYB_HMF"/>
    <property type="match status" value="1"/>
</dbReference>
<dbReference type="OrthoDB" id="636685at2759"/>
<comment type="subcellular location">
    <subcellularLocation>
        <location evidence="1">Nucleus</location>
    </subcellularLocation>
</comment>
<dbReference type="Gene3D" id="1.10.20.10">
    <property type="entry name" value="Histone, subunit A"/>
    <property type="match status" value="1"/>
</dbReference>
<dbReference type="AlphaFoldDB" id="A0A9P6C779"/>
<keyword evidence="6" id="KW-1185">Reference proteome</keyword>
<dbReference type="InterPro" id="IPR003958">
    <property type="entry name" value="CBFA_NFYB_domain"/>
</dbReference>
<keyword evidence="2" id="KW-0539">Nucleus</keyword>
<dbReference type="Proteomes" id="UP000807342">
    <property type="component" value="Unassembled WGS sequence"/>
</dbReference>
<reference evidence="5" key="1">
    <citation type="submission" date="2020-11" db="EMBL/GenBank/DDBJ databases">
        <authorList>
            <consortium name="DOE Joint Genome Institute"/>
            <person name="Ahrendt S."/>
            <person name="Riley R."/>
            <person name="Andreopoulos W."/>
            <person name="Labutti K."/>
            <person name="Pangilinan J."/>
            <person name="Ruiz-Duenas F.J."/>
            <person name="Barrasa J.M."/>
            <person name="Sanchez-Garcia M."/>
            <person name="Camarero S."/>
            <person name="Miyauchi S."/>
            <person name="Serrano A."/>
            <person name="Linde D."/>
            <person name="Babiker R."/>
            <person name="Drula E."/>
            <person name="Ayuso-Fernandez I."/>
            <person name="Pacheco R."/>
            <person name="Padilla G."/>
            <person name="Ferreira P."/>
            <person name="Barriuso J."/>
            <person name="Kellner H."/>
            <person name="Castanera R."/>
            <person name="Alfaro M."/>
            <person name="Ramirez L."/>
            <person name="Pisabarro A.G."/>
            <person name="Kuo A."/>
            <person name="Tritt A."/>
            <person name="Lipzen A."/>
            <person name="He G."/>
            <person name="Yan M."/>
            <person name="Ng V."/>
            <person name="Cullen D."/>
            <person name="Martin F."/>
            <person name="Rosso M.-N."/>
            <person name="Henrissat B."/>
            <person name="Hibbett D."/>
            <person name="Martinez A.T."/>
            <person name="Grigoriev I.V."/>
        </authorList>
    </citation>
    <scope>NUCLEOTIDE SEQUENCE</scope>
    <source>
        <strain evidence="5">MF-IS2</strain>
    </source>
</reference>
<evidence type="ECO:0000256" key="1">
    <source>
        <dbReference type="ARBA" id="ARBA00004123"/>
    </source>
</evidence>
<evidence type="ECO:0000256" key="2">
    <source>
        <dbReference type="ARBA" id="ARBA00023242"/>
    </source>
</evidence>
<dbReference type="PANTHER" id="PTHR10252:SF54">
    <property type="entry name" value="CHROMATIN ACCESSIBILITY COMPLEX PROTEIN 1"/>
    <property type="match status" value="1"/>
</dbReference>
<feature type="domain" description="Transcription factor CBF/NF-Y/archaeal histone" evidence="4">
    <location>
        <begin position="96"/>
        <end position="154"/>
    </location>
</feature>
<dbReference type="InterPro" id="IPR050568">
    <property type="entry name" value="Transcr_DNA_Rep_Reg"/>
</dbReference>